<comment type="caution">
    <text evidence="2">The sequence shown here is derived from an EMBL/GenBank/DDBJ whole genome shotgun (WGS) entry which is preliminary data.</text>
</comment>
<keyword evidence="3" id="KW-1185">Reference proteome</keyword>
<name>A0ABW5JQ49_9FLAO</name>
<dbReference type="EMBL" id="JBHULK010000001">
    <property type="protein sequence ID" value="MFD2534187.1"/>
    <property type="molecule type" value="Genomic_DNA"/>
</dbReference>
<dbReference type="RefSeq" id="WP_388014244.1">
    <property type="nucleotide sequence ID" value="NZ_JBHUDT010000001.1"/>
</dbReference>
<proteinExistence type="predicted"/>
<gene>
    <name evidence="2" type="ORF">ACFSQS_03635</name>
</gene>
<keyword evidence="1" id="KW-0812">Transmembrane</keyword>
<sequence length="148" mass="17182">MKKLKAHIIKFTAIAISVIYVFMPLHKEIKYVLHGISHALEMPDNVLSHNQNENLNYKFKKSKTRYHKHNILDLLDGLSVTGQHSKNSNMPNLVDNIIDKHYHNSKHQAQKLVATKSTTVIDSYKEKVKDLFYRKIKIPPKQLNVQLS</sequence>
<evidence type="ECO:0000256" key="1">
    <source>
        <dbReference type="SAM" id="Phobius"/>
    </source>
</evidence>
<evidence type="ECO:0000313" key="3">
    <source>
        <dbReference type="Proteomes" id="UP001597441"/>
    </source>
</evidence>
<keyword evidence="1" id="KW-1133">Transmembrane helix</keyword>
<evidence type="ECO:0000313" key="2">
    <source>
        <dbReference type="EMBL" id="MFD2534187.1"/>
    </source>
</evidence>
<dbReference type="Proteomes" id="UP001597441">
    <property type="component" value="Unassembled WGS sequence"/>
</dbReference>
<organism evidence="2 3">
    <name type="scientific">Gelatiniphilus marinus</name>
    <dbReference type="NCBI Taxonomy" id="1759464"/>
    <lineage>
        <taxon>Bacteria</taxon>
        <taxon>Pseudomonadati</taxon>
        <taxon>Bacteroidota</taxon>
        <taxon>Flavobacteriia</taxon>
        <taxon>Flavobacteriales</taxon>
        <taxon>Flavobacteriaceae</taxon>
        <taxon>Gelatiniphilus</taxon>
    </lineage>
</organism>
<protein>
    <submittedName>
        <fullName evidence="2">Uncharacterized protein</fullName>
    </submittedName>
</protein>
<keyword evidence="1" id="KW-0472">Membrane</keyword>
<accession>A0ABW5JQ49</accession>
<feature type="transmembrane region" description="Helical" evidence="1">
    <location>
        <begin position="6"/>
        <end position="23"/>
    </location>
</feature>
<reference evidence="3" key="1">
    <citation type="journal article" date="2019" name="Int. J. Syst. Evol. Microbiol.">
        <title>The Global Catalogue of Microorganisms (GCM) 10K type strain sequencing project: providing services to taxonomists for standard genome sequencing and annotation.</title>
        <authorList>
            <consortium name="The Broad Institute Genomics Platform"/>
            <consortium name="The Broad Institute Genome Sequencing Center for Infectious Disease"/>
            <person name="Wu L."/>
            <person name="Ma J."/>
        </authorList>
    </citation>
    <scope>NUCLEOTIDE SEQUENCE [LARGE SCALE GENOMIC DNA]</scope>
    <source>
        <strain evidence="3">KCTC 42903</strain>
    </source>
</reference>